<keyword evidence="3" id="KW-1185">Reference proteome</keyword>
<dbReference type="EMBL" id="PQFF01000252">
    <property type="protein sequence ID" value="RHZ70108.1"/>
    <property type="molecule type" value="Genomic_DNA"/>
</dbReference>
<feature type="region of interest" description="Disordered" evidence="1">
    <location>
        <begin position="127"/>
        <end position="154"/>
    </location>
</feature>
<name>A0A397I762_9GLOM</name>
<proteinExistence type="predicted"/>
<evidence type="ECO:0000313" key="2">
    <source>
        <dbReference type="EMBL" id="RHZ70108.1"/>
    </source>
</evidence>
<feature type="compositionally biased region" description="Acidic residues" evidence="1">
    <location>
        <begin position="93"/>
        <end position="111"/>
    </location>
</feature>
<accession>A0A397I762</accession>
<protein>
    <submittedName>
        <fullName evidence="2">Uncharacterized protein</fullName>
    </submittedName>
</protein>
<dbReference type="Proteomes" id="UP000266861">
    <property type="component" value="Unassembled WGS sequence"/>
</dbReference>
<reference evidence="2 3" key="1">
    <citation type="submission" date="2018-08" db="EMBL/GenBank/DDBJ databases">
        <title>Genome and evolution of the arbuscular mycorrhizal fungus Diversispora epigaea (formerly Glomus versiforme) and its bacterial endosymbionts.</title>
        <authorList>
            <person name="Sun X."/>
            <person name="Fei Z."/>
            <person name="Harrison M."/>
        </authorList>
    </citation>
    <scope>NUCLEOTIDE SEQUENCE [LARGE SCALE GENOMIC DNA]</scope>
    <source>
        <strain evidence="2 3">IT104</strain>
    </source>
</reference>
<feature type="region of interest" description="Disordered" evidence="1">
    <location>
        <begin position="91"/>
        <end position="115"/>
    </location>
</feature>
<comment type="caution">
    <text evidence="2">The sequence shown here is derived from an EMBL/GenBank/DDBJ whole genome shotgun (WGS) entry which is preliminary data.</text>
</comment>
<feature type="compositionally biased region" description="Polar residues" evidence="1">
    <location>
        <begin position="141"/>
        <end position="154"/>
    </location>
</feature>
<organism evidence="2 3">
    <name type="scientific">Diversispora epigaea</name>
    <dbReference type="NCBI Taxonomy" id="1348612"/>
    <lineage>
        <taxon>Eukaryota</taxon>
        <taxon>Fungi</taxon>
        <taxon>Fungi incertae sedis</taxon>
        <taxon>Mucoromycota</taxon>
        <taxon>Glomeromycotina</taxon>
        <taxon>Glomeromycetes</taxon>
        <taxon>Diversisporales</taxon>
        <taxon>Diversisporaceae</taxon>
        <taxon>Diversispora</taxon>
    </lineage>
</organism>
<sequence length="154" mass="17968">MESVCHLSTCKLEKRILEQYAALYTKEAQKQNFLNVSYENLKRLLKILKISSHKLKGAFNKVFSNDYDYEHRLYFGSKTRHILGMLLLYGKIDDDDDDGEDGEDDKYDDEEEKKSEVRVKKFYWIGDGWSETDPDDGNIGNELSETDLSSSKKF</sequence>
<dbReference type="AlphaFoldDB" id="A0A397I762"/>
<gene>
    <name evidence="2" type="ORF">Glove_275g96</name>
</gene>
<evidence type="ECO:0000256" key="1">
    <source>
        <dbReference type="SAM" id="MobiDB-lite"/>
    </source>
</evidence>
<evidence type="ECO:0000313" key="3">
    <source>
        <dbReference type="Proteomes" id="UP000266861"/>
    </source>
</evidence>